<evidence type="ECO:0000259" key="2">
    <source>
        <dbReference type="PROSITE" id="PS50853"/>
    </source>
</evidence>
<name>A0A316D6E2_9BACL</name>
<reference evidence="3 4" key="1">
    <citation type="submission" date="2018-05" db="EMBL/GenBank/DDBJ databases">
        <title>Genomic Encyclopedia of Type Strains, Phase IV (KMG-IV): sequencing the most valuable type-strain genomes for metagenomic binning, comparative biology and taxonomic classification.</title>
        <authorList>
            <person name="Goeker M."/>
        </authorList>
    </citation>
    <scope>NUCLEOTIDE SEQUENCE [LARGE SCALE GENOMIC DNA]</scope>
    <source>
        <strain evidence="3 4">DSM 18773</strain>
    </source>
</reference>
<comment type="caution">
    <text evidence="3">The sequence shown here is derived from an EMBL/GenBank/DDBJ whole genome shotgun (WGS) entry which is preliminary data.</text>
</comment>
<feature type="domain" description="Fibronectin type-III" evidence="2">
    <location>
        <begin position="331"/>
        <end position="426"/>
    </location>
</feature>
<dbReference type="InterPro" id="IPR036116">
    <property type="entry name" value="FN3_sf"/>
</dbReference>
<dbReference type="SUPFAM" id="SSF81296">
    <property type="entry name" value="E set domains"/>
    <property type="match status" value="1"/>
</dbReference>
<evidence type="ECO:0000256" key="1">
    <source>
        <dbReference type="ARBA" id="ARBA00022737"/>
    </source>
</evidence>
<proteinExistence type="predicted"/>
<keyword evidence="1" id="KW-0677">Repeat</keyword>
<dbReference type="CDD" id="cd00102">
    <property type="entry name" value="IPT"/>
    <property type="match status" value="1"/>
</dbReference>
<sequence>MLAQHRRTSRLAIALLTVFTLLIALFPALPERAAAADYVSLSKSDFVIGYPPAAVTLTGGDAFKFKTDARLYLFDSNNRDTYAVQGVRVVDSTHLTFTLNPGLAAGRYTLLVVSYSQTTVNLNVLTSYDPTNVTVTPGANADIRVDWSDPSALDIKDIVIQYSLADQNSYSNPVHLPRGVGTTTFKNLANKKAYKFMIYATKNDGTRTTGAVLNNGGSGYLAVDTTPPSDLTNLVVSAVPNGFRLTWSDPTNADTPPVSDLNLITVQYAEHNTSNWSEGFVVAKGIQTATLAPMNIAKRYDFRFTKLDVNGNWNYQIDTHNGYGYTWDTDVPADVTSLNVSVASDTSAYITWYDPQTTDFHHVNFYLKSPMSTDWVPAGHADKGLQSFQLNGLAPGIDYQLKTTTVDQLGNETSGATFGPFRTATINDLTDLTNLEVKQEVSGGLQMTWKSDAVSSIDFNRFKMYYAPINSSDPKDFKLTDLSNRGTKTASLRDMPRGLYKLDMRLQDTFGLMQSLQSFNNSGAGYYVSGTGNNLPTDVGNVKVLANDGSNLEITWDAATTNGTHVQIYVAERSQYPSWRLLGKVDKRNQRYLATGLTSTKDYFFKLVVVDANRSNQESTGVVYDNSGYGFNVIGGDRYAPHEVTGASATVNLNTLVVSYTEPSDTDFNFVNLYVKKVNSNDPINPVAVTRGNSGTTIRDLVPGASYTLRITTVDNYGNESAGIALNNNGNGYLIGTGTGQSTSEVRNAIAIPNSNQLTVRFQEPTNADYASTTISIKKTSESAYSQERTVGKGLNEATFTGLEPNSAYSVRLITTTTAGKKSSGIYLGTTGISMQPISNVVNPRVTPGANRLTVTWSDPSTTIPTGIAVEVMPTNKSTWSEPQIVQPGTGFLVLGGLSGTQAYKVRITTLRNEIGSPSFILDAGANGGGPGYTPRDASVAASPSHMQRGTATDTQWISLIGRNTRFGSYGTVDVTLYDSNGNGIGDAIKQTAMYSNNRFDVRLSRNLAPGTYTLKIRSNEDGDLTTTVTVQTNAPAPEVTSLNTQSVNLGYSSFLMTLNGDGFTNTSKIQVDNGTAITPSSYDSKSLTFQMPAGLQPGVHKVTVLTNGSSTVPMQFTVYPFKSQVGFLNLPGMRNGAYHGEWNVSNMDANPRNAKVILLIRRNGQFVEEQETTLSFTGNETKKIKVDFGGANTSYAIGPTQSISVQAFIVDANTLTPLADPAVYSTDLNL</sequence>
<keyword evidence="4" id="KW-1185">Reference proteome</keyword>
<dbReference type="PROSITE" id="PS50853">
    <property type="entry name" value="FN3"/>
    <property type="match status" value="2"/>
</dbReference>
<accession>A0A316D6E2</accession>
<feature type="domain" description="Fibronectin type-III" evidence="2">
    <location>
        <begin position="742"/>
        <end position="838"/>
    </location>
</feature>
<dbReference type="Gene3D" id="2.60.40.10">
    <property type="entry name" value="Immunoglobulins"/>
    <property type="match status" value="7"/>
</dbReference>
<dbReference type="InterPro" id="IPR014756">
    <property type="entry name" value="Ig_E-set"/>
</dbReference>
<dbReference type="SMART" id="SM00060">
    <property type="entry name" value="FN3"/>
    <property type="match status" value="7"/>
</dbReference>
<dbReference type="InterPro" id="IPR003961">
    <property type="entry name" value="FN3_dom"/>
</dbReference>
<dbReference type="EMBL" id="QGGL01000012">
    <property type="protein sequence ID" value="PWK10290.1"/>
    <property type="molecule type" value="Genomic_DNA"/>
</dbReference>
<dbReference type="PANTHER" id="PTHR46708">
    <property type="entry name" value="TENASCIN"/>
    <property type="match status" value="1"/>
</dbReference>
<dbReference type="InterPro" id="IPR050991">
    <property type="entry name" value="ECM_Regulatory_Proteins"/>
</dbReference>
<evidence type="ECO:0000313" key="4">
    <source>
        <dbReference type="Proteomes" id="UP000245634"/>
    </source>
</evidence>
<dbReference type="CDD" id="cd00063">
    <property type="entry name" value="FN3"/>
    <property type="match status" value="4"/>
</dbReference>
<gene>
    <name evidence="3" type="ORF">C7459_112112</name>
</gene>
<dbReference type="InterPro" id="IPR013783">
    <property type="entry name" value="Ig-like_fold"/>
</dbReference>
<dbReference type="Pfam" id="PF00041">
    <property type="entry name" value="fn3"/>
    <property type="match status" value="1"/>
</dbReference>
<organism evidence="3 4">
    <name type="scientific">Tumebacillus permanentifrigoris</name>
    <dbReference type="NCBI Taxonomy" id="378543"/>
    <lineage>
        <taxon>Bacteria</taxon>
        <taxon>Bacillati</taxon>
        <taxon>Bacillota</taxon>
        <taxon>Bacilli</taxon>
        <taxon>Bacillales</taxon>
        <taxon>Alicyclobacillaceae</taxon>
        <taxon>Tumebacillus</taxon>
    </lineage>
</organism>
<dbReference type="Proteomes" id="UP000245634">
    <property type="component" value="Unassembled WGS sequence"/>
</dbReference>
<dbReference type="AlphaFoldDB" id="A0A316D6E2"/>
<dbReference type="SUPFAM" id="SSF49265">
    <property type="entry name" value="Fibronectin type III"/>
    <property type="match status" value="4"/>
</dbReference>
<protein>
    <submittedName>
        <fullName evidence="3">Fibronectin type III domain protein</fullName>
    </submittedName>
</protein>
<dbReference type="PANTHER" id="PTHR46708:SF2">
    <property type="entry name" value="FIBRONECTIN TYPE-III DOMAIN-CONTAINING PROTEIN"/>
    <property type="match status" value="1"/>
</dbReference>
<evidence type="ECO:0000313" key="3">
    <source>
        <dbReference type="EMBL" id="PWK10290.1"/>
    </source>
</evidence>